<sequence length="53" mass="5555">MTLSSPDVLGCIYRCVLASGRTHLPRYTSFSVPQNLTVGSSVGRESGPTSGVL</sequence>
<dbReference type="Proteomes" id="UP000234681">
    <property type="component" value="Chromosome 10"/>
</dbReference>
<organism evidence="1 2">
    <name type="scientific">Rattus norvegicus</name>
    <name type="common">Rat</name>
    <dbReference type="NCBI Taxonomy" id="10116"/>
    <lineage>
        <taxon>Eukaryota</taxon>
        <taxon>Metazoa</taxon>
        <taxon>Chordata</taxon>
        <taxon>Craniata</taxon>
        <taxon>Vertebrata</taxon>
        <taxon>Euteleostomi</taxon>
        <taxon>Mammalia</taxon>
        <taxon>Eutheria</taxon>
        <taxon>Euarchontoglires</taxon>
        <taxon>Glires</taxon>
        <taxon>Rodentia</taxon>
        <taxon>Myomorpha</taxon>
        <taxon>Muroidea</taxon>
        <taxon>Muridae</taxon>
        <taxon>Murinae</taxon>
        <taxon>Rattus</taxon>
    </lineage>
</organism>
<accession>A6HIM5</accession>
<protein>
    <submittedName>
        <fullName evidence="1">RCG33264</fullName>
    </submittedName>
</protein>
<reference evidence="1 2" key="1">
    <citation type="submission" date="2005-07" db="EMBL/GenBank/DDBJ databases">
        <authorList>
            <person name="Mural R.J."/>
            <person name="Li P.W."/>
            <person name="Adams M.D."/>
            <person name="Amanatides P.G."/>
            <person name="Baden-Tillson H."/>
            <person name="Barnstead M."/>
            <person name="Chin S.H."/>
            <person name="Dew I."/>
            <person name="Evans C.A."/>
            <person name="Ferriera S."/>
            <person name="Flanigan M."/>
            <person name="Fosler C."/>
            <person name="Glodek A."/>
            <person name="Gu Z."/>
            <person name="Holt R.A."/>
            <person name="Jennings D."/>
            <person name="Kraft C.L."/>
            <person name="Lu F."/>
            <person name="Nguyen T."/>
            <person name="Nusskern D.R."/>
            <person name="Pfannkoch C.M."/>
            <person name="Sitter C."/>
            <person name="Sutton G.G."/>
            <person name="Venter J.C."/>
            <person name="Wang Z."/>
            <person name="Woodage T."/>
            <person name="Zheng X.H."/>
            <person name="Zhong F."/>
        </authorList>
    </citation>
    <scope>NUCLEOTIDE SEQUENCE [LARGE SCALE GENOMIC DNA]</scope>
    <source>
        <strain>BN</strain>
        <strain evidence="2">Sprague-Dawley</strain>
    </source>
</reference>
<name>A6HIM5_RAT</name>
<evidence type="ECO:0000313" key="2">
    <source>
        <dbReference type="Proteomes" id="UP000234681"/>
    </source>
</evidence>
<dbReference type="EMBL" id="CH473948">
    <property type="protein sequence ID" value="EDM05881.1"/>
    <property type="molecule type" value="Genomic_DNA"/>
</dbReference>
<proteinExistence type="predicted"/>
<gene>
    <name evidence="1" type="ORF">rCG_33264</name>
</gene>
<dbReference type="AlphaFoldDB" id="A6HIM5"/>
<evidence type="ECO:0000313" key="1">
    <source>
        <dbReference type="EMBL" id="EDM05881.1"/>
    </source>
</evidence>